<dbReference type="InterPro" id="IPR001509">
    <property type="entry name" value="Epimerase_deHydtase"/>
</dbReference>
<proteinExistence type="inferred from homology"/>
<dbReference type="InterPro" id="IPR036291">
    <property type="entry name" value="NAD(P)-bd_dom_sf"/>
</dbReference>
<dbReference type="SUPFAM" id="SSF51735">
    <property type="entry name" value="NAD(P)-binding Rossmann-fold domains"/>
    <property type="match status" value="1"/>
</dbReference>
<dbReference type="Pfam" id="PF01370">
    <property type="entry name" value="Epimerase"/>
    <property type="match status" value="1"/>
</dbReference>
<dbReference type="PANTHER" id="PTHR43000">
    <property type="entry name" value="DTDP-D-GLUCOSE 4,6-DEHYDRATASE-RELATED"/>
    <property type="match status" value="1"/>
</dbReference>
<comment type="similarity">
    <text evidence="1">Belongs to the NAD(P)-dependent epimerase/dehydratase family.</text>
</comment>
<dbReference type="PROSITE" id="PS00061">
    <property type="entry name" value="ADH_SHORT"/>
    <property type="match status" value="1"/>
</dbReference>
<sequence>MKILVTGGAGFIGANLCRTLSATPDLDVIALDDLSTGSRSNLEGVDASLVVGSILDREVMDAVTAGVSSIVHLAAIPSVPRSLVDPVASHAANATGSLEVLEAARRVGAHVVLASSSSVYGRNPALPKHEELRCEPMSPYAVSKLAAESYALAYAACYDLEVLPFRFFNVFGPLQAAGHAYAAVVPAFVDAALAGRPLPVHGDGSQSRDFTYVETVTRVLSEAALRRVSSPDPVNLAFGSRTTLMEVIDLLGDILGRRLDVEHLPTRAGDVPHSQADHGRLRALFPELGPVPLRTGLERTVAWFESLSPADRSSEQPSPIGASATAG</sequence>
<reference evidence="5" key="1">
    <citation type="journal article" date="2019" name="Int. J. Syst. Evol. Microbiol.">
        <title>The Global Catalogue of Microorganisms (GCM) 10K type strain sequencing project: providing services to taxonomists for standard genome sequencing and annotation.</title>
        <authorList>
            <consortium name="The Broad Institute Genomics Platform"/>
            <consortium name="The Broad Institute Genome Sequencing Center for Infectious Disease"/>
            <person name="Wu L."/>
            <person name="Ma J."/>
        </authorList>
    </citation>
    <scope>NUCLEOTIDE SEQUENCE [LARGE SCALE GENOMIC DNA]</scope>
    <source>
        <strain evidence="5">JCM 15614</strain>
    </source>
</reference>
<protein>
    <submittedName>
        <fullName evidence="4">SDR family oxidoreductase</fullName>
    </submittedName>
</protein>
<keyword evidence="5" id="KW-1185">Reference proteome</keyword>
<dbReference type="EMBL" id="BAAAVV010000013">
    <property type="protein sequence ID" value="GAA3180934.1"/>
    <property type="molecule type" value="Genomic_DNA"/>
</dbReference>
<evidence type="ECO:0000259" key="3">
    <source>
        <dbReference type="Pfam" id="PF01370"/>
    </source>
</evidence>
<evidence type="ECO:0000313" key="4">
    <source>
        <dbReference type="EMBL" id="GAA3180934.1"/>
    </source>
</evidence>
<evidence type="ECO:0000256" key="2">
    <source>
        <dbReference type="SAM" id="MobiDB-lite"/>
    </source>
</evidence>
<dbReference type="InterPro" id="IPR020904">
    <property type="entry name" value="Sc_DH/Rdtase_CS"/>
</dbReference>
<accession>A0ABP6PK18</accession>
<dbReference type="Proteomes" id="UP001499924">
    <property type="component" value="Unassembled WGS sequence"/>
</dbReference>
<name>A0ABP6PK18_9ACTN</name>
<comment type="caution">
    <text evidence="4">The sequence shown here is derived from an EMBL/GenBank/DDBJ whole genome shotgun (WGS) entry which is preliminary data.</text>
</comment>
<dbReference type="Gene3D" id="3.40.50.720">
    <property type="entry name" value="NAD(P)-binding Rossmann-like Domain"/>
    <property type="match status" value="1"/>
</dbReference>
<dbReference type="Gene3D" id="3.90.25.10">
    <property type="entry name" value="UDP-galactose 4-epimerase, domain 1"/>
    <property type="match status" value="1"/>
</dbReference>
<feature type="domain" description="NAD-dependent epimerase/dehydratase" evidence="3">
    <location>
        <begin position="3"/>
        <end position="236"/>
    </location>
</feature>
<gene>
    <name evidence="4" type="ORF">GCM10010531_38870</name>
</gene>
<dbReference type="RefSeq" id="WP_344690710.1">
    <property type="nucleotide sequence ID" value="NZ_BAAAVV010000013.1"/>
</dbReference>
<feature type="region of interest" description="Disordered" evidence="2">
    <location>
        <begin position="308"/>
        <end position="327"/>
    </location>
</feature>
<evidence type="ECO:0000313" key="5">
    <source>
        <dbReference type="Proteomes" id="UP001499924"/>
    </source>
</evidence>
<evidence type="ECO:0000256" key="1">
    <source>
        <dbReference type="ARBA" id="ARBA00007637"/>
    </source>
</evidence>
<organism evidence="4 5">
    <name type="scientific">Blastococcus jejuensis</name>
    <dbReference type="NCBI Taxonomy" id="351224"/>
    <lineage>
        <taxon>Bacteria</taxon>
        <taxon>Bacillati</taxon>
        <taxon>Actinomycetota</taxon>
        <taxon>Actinomycetes</taxon>
        <taxon>Geodermatophilales</taxon>
        <taxon>Geodermatophilaceae</taxon>
        <taxon>Blastococcus</taxon>
    </lineage>
</organism>